<proteinExistence type="predicted"/>
<dbReference type="AlphaFoldDB" id="A0A0D2MVR7"/>
<feature type="region of interest" description="Disordered" evidence="1">
    <location>
        <begin position="25"/>
        <end position="95"/>
    </location>
</feature>
<keyword evidence="4" id="KW-1185">Reference proteome</keyword>
<sequence>MIRVQHDPYSLGLQRRREHLCVRANAAGPPGKGLPQRGKVAHGQKSAAADRQPAGAGSSPAAARAVAWDGTLGLAPRLPRPPPAQPSSEPHDDLAEGPAAAALGAAVVTPARQLQADGPNLDDPAPAPLLPGPVLFQFQKQLTADVSSVGLTLAAVTGVIVYWRGVWSLLDYCLGDSVLGAACCVAAGLTMVMWIRLSGAKVATSFWPPG</sequence>
<feature type="compositionally biased region" description="Low complexity" evidence="1">
    <location>
        <begin position="53"/>
        <end position="67"/>
    </location>
</feature>
<evidence type="ECO:0000313" key="3">
    <source>
        <dbReference type="EMBL" id="KIZ06600.1"/>
    </source>
</evidence>
<reference evidence="3 4" key="1">
    <citation type="journal article" date="2013" name="BMC Genomics">
        <title>Reconstruction of the lipid metabolism for the microalga Monoraphidium neglectum from its genome sequence reveals characteristics suitable for biofuel production.</title>
        <authorList>
            <person name="Bogen C."/>
            <person name="Al-Dilaimi A."/>
            <person name="Albersmeier A."/>
            <person name="Wichmann J."/>
            <person name="Grundmann M."/>
            <person name="Rupp O."/>
            <person name="Lauersen K.J."/>
            <person name="Blifernez-Klassen O."/>
            <person name="Kalinowski J."/>
            <person name="Goesmann A."/>
            <person name="Mussgnug J.H."/>
            <person name="Kruse O."/>
        </authorList>
    </citation>
    <scope>NUCLEOTIDE SEQUENCE [LARGE SCALE GENOMIC DNA]</scope>
    <source>
        <strain evidence="3 4">SAG 48.87</strain>
    </source>
</reference>
<evidence type="ECO:0000256" key="1">
    <source>
        <dbReference type="SAM" id="MobiDB-lite"/>
    </source>
</evidence>
<dbReference type="KEGG" id="mng:MNEG_1353"/>
<organism evidence="3 4">
    <name type="scientific">Monoraphidium neglectum</name>
    <dbReference type="NCBI Taxonomy" id="145388"/>
    <lineage>
        <taxon>Eukaryota</taxon>
        <taxon>Viridiplantae</taxon>
        <taxon>Chlorophyta</taxon>
        <taxon>core chlorophytes</taxon>
        <taxon>Chlorophyceae</taxon>
        <taxon>CS clade</taxon>
        <taxon>Sphaeropleales</taxon>
        <taxon>Selenastraceae</taxon>
        <taxon>Monoraphidium</taxon>
    </lineage>
</organism>
<feature type="transmembrane region" description="Helical" evidence="2">
    <location>
        <begin position="177"/>
        <end position="197"/>
    </location>
</feature>
<gene>
    <name evidence="3" type="ORF">MNEG_1353</name>
</gene>
<dbReference type="OrthoDB" id="535503at2759"/>
<keyword evidence="2" id="KW-0472">Membrane</keyword>
<accession>A0A0D2MVR7</accession>
<dbReference type="EMBL" id="KK100352">
    <property type="protein sequence ID" value="KIZ06600.1"/>
    <property type="molecule type" value="Genomic_DNA"/>
</dbReference>
<evidence type="ECO:0000313" key="4">
    <source>
        <dbReference type="Proteomes" id="UP000054498"/>
    </source>
</evidence>
<keyword evidence="2" id="KW-0812">Transmembrane</keyword>
<protein>
    <submittedName>
        <fullName evidence="3">Uncharacterized protein</fullName>
    </submittedName>
</protein>
<name>A0A0D2MVR7_9CHLO</name>
<keyword evidence="2" id="KW-1133">Transmembrane helix</keyword>
<evidence type="ECO:0000256" key="2">
    <source>
        <dbReference type="SAM" id="Phobius"/>
    </source>
</evidence>
<dbReference type="Proteomes" id="UP000054498">
    <property type="component" value="Unassembled WGS sequence"/>
</dbReference>
<feature type="transmembrane region" description="Helical" evidence="2">
    <location>
        <begin position="146"/>
        <end position="165"/>
    </location>
</feature>
<dbReference type="RefSeq" id="XP_013905619.1">
    <property type="nucleotide sequence ID" value="XM_014050165.1"/>
</dbReference>
<dbReference type="GeneID" id="25731001"/>